<dbReference type="InterPro" id="IPR005150">
    <property type="entry name" value="Cellulose_synth"/>
</dbReference>
<dbReference type="GO" id="GO:0005886">
    <property type="term" value="C:plasma membrane"/>
    <property type="evidence" value="ECO:0007669"/>
    <property type="project" value="UniProtKB-SubCell"/>
</dbReference>
<evidence type="ECO:0000256" key="3">
    <source>
        <dbReference type="ARBA" id="ARBA00022475"/>
    </source>
</evidence>
<dbReference type="Gene3D" id="3.90.550.10">
    <property type="entry name" value="Spore Coat Polysaccharide Biosynthesis Protein SpsA, Chain A"/>
    <property type="match status" value="1"/>
</dbReference>
<dbReference type="GO" id="GO:0006011">
    <property type="term" value="P:UDP-alpha-D-glucose metabolic process"/>
    <property type="evidence" value="ECO:0007669"/>
    <property type="project" value="InterPro"/>
</dbReference>
<feature type="transmembrane region" description="Helical" evidence="12">
    <location>
        <begin position="392"/>
        <end position="410"/>
    </location>
</feature>
<feature type="domain" description="Glycosyltransferase 2-like" evidence="13">
    <location>
        <begin position="108"/>
        <end position="277"/>
    </location>
</feature>
<comment type="catalytic activity">
    <reaction evidence="11">
        <text>[(1-&gt;4)-beta-D-glucosyl](n) + UDP-alpha-D-glucose = [(1-&gt;4)-beta-D-glucosyl](n+1) + UDP + H(+)</text>
        <dbReference type="Rhea" id="RHEA:19929"/>
        <dbReference type="Rhea" id="RHEA-COMP:10033"/>
        <dbReference type="Rhea" id="RHEA-COMP:10034"/>
        <dbReference type="ChEBI" id="CHEBI:15378"/>
        <dbReference type="ChEBI" id="CHEBI:18246"/>
        <dbReference type="ChEBI" id="CHEBI:58223"/>
        <dbReference type="ChEBI" id="CHEBI:58885"/>
        <dbReference type="EC" id="2.4.1.12"/>
    </reaction>
</comment>
<protein>
    <recommendedName>
        <fullName evidence="2">cellulose synthase (UDP-forming)</fullName>
        <ecNumber evidence="2">2.4.1.12</ecNumber>
    </recommendedName>
</protein>
<dbReference type="GO" id="GO:0035438">
    <property type="term" value="F:cyclic-di-GMP binding"/>
    <property type="evidence" value="ECO:0007669"/>
    <property type="project" value="InterPro"/>
</dbReference>
<dbReference type="GO" id="GO:0016760">
    <property type="term" value="F:cellulose synthase (UDP-forming) activity"/>
    <property type="evidence" value="ECO:0007669"/>
    <property type="project" value="UniProtKB-EC"/>
</dbReference>
<dbReference type="PANTHER" id="PTHR43867:SF2">
    <property type="entry name" value="CELLULOSE SYNTHASE CATALYTIC SUBUNIT A [UDP-FORMING]"/>
    <property type="match status" value="1"/>
</dbReference>
<evidence type="ECO:0000259" key="14">
    <source>
        <dbReference type="Pfam" id="PF07238"/>
    </source>
</evidence>
<comment type="subcellular location">
    <subcellularLocation>
        <location evidence="1">Cell inner membrane</location>
        <topology evidence="1">Multi-pass membrane protein</topology>
    </subcellularLocation>
</comment>
<keyword evidence="6" id="KW-0808">Transferase</keyword>
<feature type="transmembrane region" description="Helical" evidence="12">
    <location>
        <begin position="59"/>
        <end position="87"/>
    </location>
</feature>
<dbReference type="InterPro" id="IPR009875">
    <property type="entry name" value="PilZ_domain"/>
</dbReference>
<evidence type="ECO:0000256" key="9">
    <source>
        <dbReference type="ARBA" id="ARBA00022989"/>
    </source>
</evidence>
<dbReference type="SUPFAM" id="SSF141371">
    <property type="entry name" value="PilZ domain-like"/>
    <property type="match status" value="2"/>
</dbReference>
<name>A0A9W3PF78_BACTU</name>
<dbReference type="Pfam" id="PF07238">
    <property type="entry name" value="PilZ"/>
    <property type="match status" value="2"/>
</dbReference>
<keyword evidence="7 12" id="KW-0812">Transmembrane</keyword>
<keyword evidence="9 12" id="KW-1133">Transmembrane helix</keyword>
<feature type="domain" description="PilZ" evidence="14">
    <location>
        <begin position="661"/>
        <end position="741"/>
    </location>
</feature>
<evidence type="ECO:0000256" key="10">
    <source>
        <dbReference type="ARBA" id="ARBA00023136"/>
    </source>
</evidence>
<organism evidence="15 16">
    <name type="scientific">Bacillus thuringiensis YBT-1518</name>
    <dbReference type="NCBI Taxonomy" id="529122"/>
    <lineage>
        <taxon>Bacteria</taxon>
        <taxon>Bacillati</taxon>
        <taxon>Bacillota</taxon>
        <taxon>Bacilli</taxon>
        <taxon>Bacillales</taxon>
        <taxon>Bacillaceae</taxon>
        <taxon>Bacillus</taxon>
        <taxon>Bacillus cereus group</taxon>
    </lineage>
</organism>
<dbReference type="InterPro" id="IPR029044">
    <property type="entry name" value="Nucleotide-diphossugar_trans"/>
</dbReference>
<evidence type="ECO:0000313" key="15">
    <source>
        <dbReference type="EMBL" id="AHA71140.1"/>
    </source>
</evidence>
<dbReference type="KEGG" id="bthu:YBT1518_09735"/>
<keyword evidence="5" id="KW-0328">Glycosyltransferase</keyword>
<evidence type="ECO:0000256" key="2">
    <source>
        <dbReference type="ARBA" id="ARBA00012539"/>
    </source>
</evidence>
<evidence type="ECO:0000256" key="6">
    <source>
        <dbReference type="ARBA" id="ARBA00022679"/>
    </source>
</evidence>
<evidence type="ECO:0000256" key="12">
    <source>
        <dbReference type="SAM" id="Phobius"/>
    </source>
</evidence>
<sequence>MYEPFYIRRFRYYFFVIIMTYALAHKYLWSKKLLIILFLICNAIYLIWRTFYSLPTINLISIIAGIILLITEWAGYLQSIVFSIVSWKPYKRKEVPLSTFEKLPTVDIFIATYNEPIDLLKRTIAGCTLITYPKELLNIYICDDGRRESVKQLAAEFSVHHITRTENKHAKAGNLNHAMLHSKGDIIVTMDADMIPRANFLERTIGYFSKNNIVFVQAPQVFYNADPFQYNLFFEDNIANEQDFFMRQLEEGKDRFNATMYVGSNALFRRTALEEIGGFATGVITEDMATGMLLQANKWETIFVNETLAVGLSPETFSDLLKQRDRWCRGNIQVVKKWNPFTIKGLSFMQRLLYADGIHYWFFGVYKMIFLLAPLLFLIFDIYSLEINFMHLFMFWAPAFLTSQLIFKAVSNKKRTTTWSHVYEVAMAPYMGFAILSETFLRKKFQFHVTRKGVQNNTRHFLWIASVPHLVLLILTIIALIRATLMLLYPEQYHIERESLYINIFWVLYNGIAIVTSLFVAFERPRFRNSERFVVNLPGTLYAEDMIISCHVLDISETGARFELDPSIPFETLSSLSSYTLSFGEVEKIHSTKKWIRRQENSVQVGVSFDDVSHEQYCKLILHLFSKPVNDRVEKVYDKAFLTLAIASFIKNTKKAPRQFRRQHIREQLMSSGTLHMNGMPIEATIVDYSTGGCQVQTNIPLVIDQIIQVTMEERNIQKRNAQVCWIQKKGRKIYAGLKFTA</sequence>
<evidence type="ECO:0000256" key="11">
    <source>
        <dbReference type="ARBA" id="ARBA00048682"/>
    </source>
</evidence>
<feature type="transmembrane region" description="Helical" evidence="12">
    <location>
        <begin position="422"/>
        <end position="441"/>
    </location>
</feature>
<feature type="transmembrane region" description="Helical" evidence="12">
    <location>
        <begin position="358"/>
        <end position="380"/>
    </location>
</feature>
<feature type="transmembrane region" description="Helical" evidence="12">
    <location>
        <begin position="12"/>
        <end position="28"/>
    </location>
</feature>
<evidence type="ECO:0000256" key="7">
    <source>
        <dbReference type="ARBA" id="ARBA00022692"/>
    </source>
</evidence>
<reference evidence="15 16" key="1">
    <citation type="submission" date="2013-05" db="EMBL/GenBank/DDBJ databases">
        <title>Complete genome sequence of Bacillus thuringiensis YBT-1518, a typical strain with high toxicity to nematode.</title>
        <authorList>
            <person name="Wang P."/>
            <person name="Zhang C."/>
            <person name="Guo M."/>
            <person name="Guo S."/>
            <person name="Zhu Y."/>
            <person name="Zheng J."/>
            <person name="Zhu L."/>
            <person name="Ruan L."/>
            <person name="Peng D."/>
            <person name="Sun M."/>
        </authorList>
    </citation>
    <scope>NUCLEOTIDE SEQUENCE [LARGE SCALE GENOMIC DNA]</scope>
    <source>
        <strain evidence="15 16">YBT-1518</strain>
    </source>
</reference>
<dbReference type="AlphaFoldDB" id="A0A9W3PF78"/>
<feature type="transmembrane region" description="Helical" evidence="12">
    <location>
        <begin position="34"/>
        <end position="52"/>
    </location>
</feature>
<feature type="domain" description="PilZ" evidence="14">
    <location>
        <begin position="528"/>
        <end position="623"/>
    </location>
</feature>
<gene>
    <name evidence="15" type="ORF">YBT1518_09735</name>
</gene>
<dbReference type="EMBL" id="CP005935">
    <property type="protein sequence ID" value="AHA71140.1"/>
    <property type="molecule type" value="Genomic_DNA"/>
</dbReference>
<dbReference type="InterPro" id="IPR050321">
    <property type="entry name" value="Glycosyltr_2/OpgH_subfam"/>
</dbReference>
<keyword evidence="4" id="KW-0997">Cell inner membrane</keyword>
<dbReference type="SUPFAM" id="SSF53448">
    <property type="entry name" value="Nucleotide-diphospho-sugar transferases"/>
    <property type="match status" value="1"/>
</dbReference>
<dbReference type="Pfam" id="PF03552">
    <property type="entry name" value="Cellulose_synt"/>
    <property type="match status" value="1"/>
</dbReference>
<feature type="transmembrane region" description="Helical" evidence="12">
    <location>
        <begin position="461"/>
        <end position="488"/>
    </location>
</feature>
<keyword evidence="8" id="KW-0135">Cellulose biosynthesis</keyword>
<dbReference type="EC" id="2.4.1.12" evidence="2"/>
<evidence type="ECO:0000256" key="4">
    <source>
        <dbReference type="ARBA" id="ARBA00022519"/>
    </source>
</evidence>
<evidence type="ECO:0000256" key="8">
    <source>
        <dbReference type="ARBA" id="ARBA00022916"/>
    </source>
</evidence>
<dbReference type="CDD" id="cd06421">
    <property type="entry name" value="CESA_CelA_like"/>
    <property type="match status" value="1"/>
</dbReference>
<dbReference type="PANTHER" id="PTHR43867">
    <property type="entry name" value="CELLULOSE SYNTHASE CATALYTIC SUBUNIT A [UDP-FORMING]"/>
    <property type="match status" value="1"/>
</dbReference>
<dbReference type="InterPro" id="IPR003919">
    <property type="entry name" value="Cell_synth_A"/>
</dbReference>
<dbReference type="PRINTS" id="PR01439">
    <property type="entry name" value="CELLSNTHASEA"/>
</dbReference>
<proteinExistence type="predicted"/>
<dbReference type="InterPro" id="IPR001173">
    <property type="entry name" value="Glyco_trans_2-like"/>
</dbReference>
<evidence type="ECO:0000256" key="1">
    <source>
        <dbReference type="ARBA" id="ARBA00004429"/>
    </source>
</evidence>
<feature type="transmembrane region" description="Helical" evidence="12">
    <location>
        <begin position="500"/>
        <end position="522"/>
    </location>
</feature>
<evidence type="ECO:0000259" key="13">
    <source>
        <dbReference type="Pfam" id="PF00535"/>
    </source>
</evidence>
<dbReference type="Proteomes" id="UP000018566">
    <property type="component" value="Chromosome"/>
</dbReference>
<accession>A0A9W3PF78</accession>
<evidence type="ECO:0000313" key="16">
    <source>
        <dbReference type="Proteomes" id="UP000018566"/>
    </source>
</evidence>
<dbReference type="Pfam" id="PF00535">
    <property type="entry name" value="Glycos_transf_2"/>
    <property type="match status" value="1"/>
</dbReference>
<dbReference type="Gene3D" id="2.40.10.220">
    <property type="entry name" value="predicted glycosyltransferase like domains"/>
    <property type="match status" value="2"/>
</dbReference>
<dbReference type="GO" id="GO:0030244">
    <property type="term" value="P:cellulose biosynthetic process"/>
    <property type="evidence" value="ECO:0007669"/>
    <property type="project" value="UniProtKB-KW"/>
</dbReference>
<keyword evidence="10 12" id="KW-0472">Membrane</keyword>
<evidence type="ECO:0000256" key="5">
    <source>
        <dbReference type="ARBA" id="ARBA00022676"/>
    </source>
</evidence>
<keyword evidence="3" id="KW-1003">Cell membrane</keyword>